<evidence type="ECO:0000313" key="1">
    <source>
        <dbReference type="EMBL" id="KAJ7993091.1"/>
    </source>
</evidence>
<comment type="caution">
    <text evidence="1">The sequence shown here is derived from an EMBL/GenBank/DDBJ whole genome shotgun (WGS) entry which is preliminary data.</text>
</comment>
<accession>A0ACC2FP41</accession>
<protein>
    <submittedName>
        <fullName evidence="1">Uncharacterized protein</fullName>
    </submittedName>
</protein>
<sequence length="106" mass="11189">MRSTPRGRAWCAAAPWDPAVDALHTALSVRHCVPPHTMQPLHGLYYGLSKHRGSGISGEGNSGGGYAKRGRGDTLVLAGLNVALAGPWSDVLWRLAFTLGGWADAL</sequence>
<evidence type="ECO:0000313" key="2">
    <source>
        <dbReference type="Proteomes" id="UP001157502"/>
    </source>
</evidence>
<dbReference type="Proteomes" id="UP001157502">
    <property type="component" value="Chromosome 24"/>
</dbReference>
<dbReference type="EMBL" id="CM055751">
    <property type="protein sequence ID" value="KAJ7993091.1"/>
    <property type="molecule type" value="Genomic_DNA"/>
</dbReference>
<gene>
    <name evidence="1" type="ORF">DPEC_G00268830</name>
</gene>
<proteinExistence type="predicted"/>
<name>A0ACC2FP41_DALPE</name>
<keyword evidence="2" id="KW-1185">Reference proteome</keyword>
<organism evidence="1 2">
    <name type="scientific">Dallia pectoralis</name>
    <name type="common">Alaska blackfish</name>
    <dbReference type="NCBI Taxonomy" id="75939"/>
    <lineage>
        <taxon>Eukaryota</taxon>
        <taxon>Metazoa</taxon>
        <taxon>Chordata</taxon>
        <taxon>Craniata</taxon>
        <taxon>Vertebrata</taxon>
        <taxon>Euteleostomi</taxon>
        <taxon>Actinopterygii</taxon>
        <taxon>Neopterygii</taxon>
        <taxon>Teleostei</taxon>
        <taxon>Protacanthopterygii</taxon>
        <taxon>Esociformes</taxon>
        <taxon>Umbridae</taxon>
        <taxon>Dallia</taxon>
    </lineage>
</organism>
<reference evidence="1" key="1">
    <citation type="submission" date="2021-05" db="EMBL/GenBank/DDBJ databases">
        <authorList>
            <person name="Pan Q."/>
            <person name="Jouanno E."/>
            <person name="Zahm M."/>
            <person name="Klopp C."/>
            <person name="Cabau C."/>
            <person name="Louis A."/>
            <person name="Berthelot C."/>
            <person name="Parey E."/>
            <person name="Roest Crollius H."/>
            <person name="Montfort J."/>
            <person name="Robinson-Rechavi M."/>
            <person name="Bouchez O."/>
            <person name="Lampietro C."/>
            <person name="Lopez Roques C."/>
            <person name="Donnadieu C."/>
            <person name="Postlethwait J."/>
            <person name="Bobe J."/>
            <person name="Dillon D."/>
            <person name="Chandos A."/>
            <person name="von Hippel F."/>
            <person name="Guiguen Y."/>
        </authorList>
    </citation>
    <scope>NUCLEOTIDE SEQUENCE</scope>
    <source>
        <strain evidence="1">YG-Jan2019</strain>
    </source>
</reference>